<organism evidence="2 3">
    <name type="scientific">Zizania palustris</name>
    <name type="common">Northern wild rice</name>
    <dbReference type="NCBI Taxonomy" id="103762"/>
    <lineage>
        <taxon>Eukaryota</taxon>
        <taxon>Viridiplantae</taxon>
        <taxon>Streptophyta</taxon>
        <taxon>Embryophyta</taxon>
        <taxon>Tracheophyta</taxon>
        <taxon>Spermatophyta</taxon>
        <taxon>Magnoliopsida</taxon>
        <taxon>Liliopsida</taxon>
        <taxon>Poales</taxon>
        <taxon>Poaceae</taxon>
        <taxon>BOP clade</taxon>
        <taxon>Oryzoideae</taxon>
        <taxon>Oryzeae</taxon>
        <taxon>Zizaniinae</taxon>
        <taxon>Zizania</taxon>
    </lineage>
</organism>
<dbReference type="AlphaFoldDB" id="A0A8J5T0W1"/>
<dbReference type="Proteomes" id="UP000729402">
    <property type="component" value="Unassembled WGS sequence"/>
</dbReference>
<keyword evidence="1" id="KW-0812">Transmembrane</keyword>
<dbReference type="Pfam" id="PF12442">
    <property type="entry name" value="DUF3681"/>
    <property type="match status" value="1"/>
</dbReference>
<accession>A0A8J5T0W1</accession>
<evidence type="ECO:0000313" key="2">
    <source>
        <dbReference type="EMBL" id="KAG8066039.1"/>
    </source>
</evidence>
<proteinExistence type="predicted"/>
<reference evidence="2" key="2">
    <citation type="submission" date="2021-02" db="EMBL/GenBank/DDBJ databases">
        <authorList>
            <person name="Kimball J.A."/>
            <person name="Haas M.W."/>
            <person name="Macchietto M."/>
            <person name="Kono T."/>
            <person name="Duquette J."/>
            <person name="Shao M."/>
        </authorList>
    </citation>
    <scope>NUCLEOTIDE SEQUENCE</scope>
    <source>
        <tissue evidence="2">Fresh leaf tissue</tissue>
    </source>
</reference>
<dbReference type="PANTHER" id="PTHR33530">
    <property type="entry name" value="OS01G0147100 PROTEIN"/>
    <property type="match status" value="1"/>
</dbReference>
<feature type="transmembrane region" description="Helical" evidence="1">
    <location>
        <begin position="40"/>
        <end position="65"/>
    </location>
</feature>
<dbReference type="InterPro" id="IPR022149">
    <property type="entry name" value="DUF3681"/>
</dbReference>
<feature type="transmembrane region" description="Helical" evidence="1">
    <location>
        <begin position="85"/>
        <end position="106"/>
    </location>
</feature>
<evidence type="ECO:0000256" key="1">
    <source>
        <dbReference type="SAM" id="Phobius"/>
    </source>
</evidence>
<name>A0A8J5T0W1_ZIZPA</name>
<keyword evidence="3" id="KW-1185">Reference proteome</keyword>
<dbReference type="PANTHER" id="PTHR33530:SF8">
    <property type="entry name" value="OS04G0591500 PROTEIN"/>
    <property type="match status" value="1"/>
</dbReference>
<keyword evidence="1" id="KW-0472">Membrane</keyword>
<keyword evidence="1" id="KW-1133">Transmembrane helix</keyword>
<dbReference type="EMBL" id="JAAALK010000285">
    <property type="protein sequence ID" value="KAG8066039.1"/>
    <property type="molecule type" value="Genomic_DNA"/>
</dbReference>
<protein>
    <submittedName>
        <fullName evidence="2">Uncharacterized protein</fullName>
    </submittedName>
</protein>
<gene>
    <name evidence="2" type="ORF">GUJ93_ZPchr0004g39116</name>
</gene>
<comment type="caution">
    <text evidence="2">The sequence shown here is derived from an EMBL/GenBank/DDBJ whole genome shotgun (WGS) entry which is preliminary data.</text>
</comment>
<sequence length="111" mass="11869">MANTLFSLHGEAELGDGGASSFAADMVEEASHDTMKLRRVLVAGGVGMFYTYYGVLSGIIVFGVAEAWTGLWVSYNCRRRAVGMTMLWLSVLPLFFLAGVAGSAILKGQQV</sequence>
<dbReference type="OrthoDB" id="692057at2759"/>
<evidence type="ECO:0000313" key="3">
    <source>
        <dbReference type="Proteomes" id="UP000729402"/>
    </source>
</evidence>
<reference evidence="2" key="1">
    <citation type="journal article" date="2021" name="bioRxiv">
        <title>Whole Genome Assembly and Annotation of Northern Wild Rice, Zizania palustris L., Supports a Whole Genome Duplication in the Zizania Genus.</title>
        <authorList>
            <person name="Haas M."/>
            <person name="Kono T."/>
            <person name="Macchietto M."/>
            <person name="Millas R."/>
            <person name="McGilp L."/>
            <person name="Shao M."/>
            <person name="Duquette J."/>
            <person name="Hirsch C.N."/>
            <person name="Kimball J."/>
        </authorList>
    </citation>
    <scope>NUCLEOTIDE SEQUENCE</scope>
    <source>
        <tissue evidence="2">Fresh leaf tissue</tissue>
    </source>
</reference>